<dbReference type="RefSeq" id="WP_311424040.1">
    <property type="nucleotide sequence ID" value="NZ_JAVREH010000024.1"/>
</dbReference>
<accession>A0ABU2JD22</accession>
<dbReference type="Gene3D" id="3.40.50.300">
    <property type="entry name" value="P-loop containing nucleotide triphosphate hydrolases"/>
    <property type="match status" value="1"/>
</dbReference>
<proteinExistence type="predicted"/>
<dbReference type="EMBL" id="JAVREH010000024">
    <property type="protein sequence ID" value="MDT0262893.1"/>
    <property type="molecule type" value="Genomic_DNA"/>
</dbReference>
<organism evidence="1 2">
    <name type="scientific">Jatrophihabitans lederbergiae</name>
    <dbReference type="NCBI Taxonomy" id="3075547"/>
    <lineage>
        <taxon>Bacteria</taxon>
        <taxon>Bacillati</taxon>
        <taxon>Actinomycetota</taxon>
        <taxon>Actinomycetes</taxon>
        <taxon>Jatrophihabitantales</taxon>
        <taxon>Jatrophihabitantaceae</taxon>
        <taxon>Jatrophihabitans</taxon>
    </lineage>
</organism>
<keyword evidence="2" id="KW-1185">Reference proteome</keyword>
<name>A0ABU2JD22_9ACTN</name>
<protein>
    <submittedName>
        <fullName evidence="1">AAA family ATPase</fullName>
    </submittedName>
</protein>
<dbReference type="SUPFAM" id="SSF52540">
    <property type="entry name" value="P-loop containing nucleoside triphosphate hydrolases"/>
    <property type="match status" value="1"/>
</dbReference>
<dbReference type="InterPro" id="IPR027417">
    <property type="entry name" value="P-loop_NTPase"/>
</dbReference>
<sequence length="176" mass="19037">MGELIVVTGPPGAGKSSVSSQLADMVEPSAVVAGDEFFGFLKRGYIPPWLPESDQQNTVVIEAAAAAAGWLSRHCWVVYDGVVGPWFLPTFARRTGLKQIHYVTLLPPLETCLERVRTRTDHGFTDLAAARHMYLQFADAEIDGRHVLTDPDDDASALAARIYGDITAGSFGYPTG</sequence>
<gene>
    <name evidence="1" type="ORF">RM423_15970</name>
</gene>
<comment type="caution">
    <text evidence="1">The sequence shown here is derived from an EMBL/GenBank/DDBJ whole genome shotgun (WGS) entry which is preliminary data.</text>
</comment>
<evidence type="ECO:0000313" key="1">
    <source>
        <dbReference type="EMBL" id="MDT0262893.1"/>
    </source>
</evidence>
<evidence type="ECO:0000313" key="2">
    <source>
        <dbReference type="Proteomes" id="UP001183176"/>
    </source>
</evidence>
<dbReference type="Proteomes" id="UP001183176">
    <property type="component" value="Unassembled WGS sequence"/>
</dbReference>
<reference evidence="2" key="1">
    <citation type="submission" date="2023-07" db="EMBL/GenBank/DDBJ databases">
        <title>30 novel species of actinomycetes from the DSMZ collection.</title>
        <authorList>
            <person name="Nouioui I."/>
        </authorList>
    </citation>
    <scope>NUCLEOTIDE SEQUENCE [LARGE SCALE GENOMIC DNA]</scope>
    <source>
        <strain evidence="2">DSM 44399</strain>
    </source>
</reference>
<dbReference type="Pfam" id="PF13238">
    <property type="entry name" value="AAA_18"/>
    <property type="match status" value="1"/>
</dbReference>